<dbReference type="OrthoDB" id="1263307at2759"/>
<dbReference type="Pfam" id="PF12697">
    <property type="entry name" value="Abhydrolase_6"/>
    <property type="match status" value="1"/>
</dbReference>
<dbReference type="AlphaFoldDB" id="A0A9P4HH79"/>
<keyword evidence="3" id="KW-1185">Reference proteome</keyword>
<dbReference type="Proteomes" id="UP000799777">
    <property type="component" value="Unassembled WGS sequence"/>
</dbReference>
<dbReference type="InterPro" id="IPR000073">
    <property type="entry name" value="AB_hydrolase_1"/>
</dbReference>
<gene>
    <name evidence="2" type="ORF">EK21DRAFT_98491</name>
</gene>
<organism evidence="2 3">
    <name type="scientific">Setomelanomma holmii</name>
    <dbReference type="NCBI Taxonomy" id="210430"/>
    <lineage>
        <taxon>Eukaryota</taxon>
        <taxon>Fungi</taxon>
        <taxon>Dikarya</taxon>
        <taxon>Ascomycota</taxon>
        <taxon>Pezizomycotina</taxon>
        <taxon>Dothideomycetes</taxon>
        <taxon>Pleosporomycetidae</taxon>
        <taxon>Pleosporales</taxon>
        <taxon>Pleosporineae</taxon>
        <taxon>Phaeosphaeriaceae</taxon>
        <taxon>Setomelanomma</taxon>
    </lineage>
</organism>
<proteinExistence type="predicted"/>
<evidence type="ECO:0000259" key="1">
    <source>
        <dbReference type="Pfam" id="PF12697"/>
    </source>
</evidence>
<dbReference type="InterPro" id="IPR052897">
    <property type="entry name" value="Sec-Metab_Biosynth_Hydrolase"/>
</dbReference>
<reference evidence="2" key="1">
    <citation type="journal article" date="2020" name="Stud. Mycol.">
        <title>101 Dothideomycetes genomes: a test case for predicting lifestyles and emergence of pathogens.</title>
        <authorList>
            <person name="Haridas S."/>
            <person name="Albert R."/>
            <person name="Binder M."/>
            <person name="Bloem J."/>
            <person name="Labutti K."/>
            <person name="Salamov A."/>
            <person name="Andreopoulos B."/>
            <person name="Baker S."/>
            <person name="Barry K."/>
            <person name="Bills G."/>
            <person name="Bluhm B."/>
            <person name="Cannon C."/>
            <person name="Castanera R."/>
            <person name="Culley D."/>
            <person name="Daum C."/>
            <person name="Ezra D."/>
            <person name="Gonzalez J."/>
            <person name="Henrissat B."/>
            <person name="Kuo A."/>
            <person name="Liang C."/>
            <person name="Lipzen A."/>
            <person name="Lutzoni F."/>
            <person name="Magnuson J."/>
            <person name="Mondo S."/>
            <person name="Nolan M."/>
            <person name="Ohm R."/>
            <person name="Pangilinan J."/>
            <person name="Park H.-J."/>
            <person name="Ramirez L."/>
            <person name="Alfaro M."/>
            <person name="Sun H."/>
            <person name="Tritt A."/>
            <person name="Yoshinaga Y."/>
            <person name="Zwiers L.-H."/>
            <person name="Turgeon B."/>
            <person name="Goodwin S."/>
            <person name="Spatafora J."/>
            <person name="Crous P."/>
            <person name="Grigoriev I."/>
        </authorList>
    </citation>
    <scope>NUCLEOTIDE SEQUENCE</scope>
    <source>
        <strain evidence="2">CBS 110217</strain>
    </source>
</reference>
<evidence type="ECO:0000313" key="2">
    <source>
        <dbReference type="EMBL" id="KAF2033217.1"/>
    </source>
</evidence>
<sequence length="273" mass="30014">MVDGCCIQVLTDVVLGYDKLTSLLQQSVFEVHVPNLPSVDRSRPPTADLKSDTAHVRSVAGDLMNIGHTLTVLMHSYGGQIGTNALSSISLSQRTQSSLPGGISHLIYMGAHINPSGRSTIDNVRHFNHEHLMPLAFDFALDMTVLSRDPKMLFIGETNLPDAEVDEYLSTLQVWIGQGMHQPITAAVAAWREIPVTYIHTTEDMTVPYEYQKYFVGGVEKEGVSVQTCVVESGHCANFTAAEDVADVVGKCLVLRGREMVKGRGERILRMLY</sequence>
<comment type="caution">
    <text evidence="2">The sequence shown here is derived from an EMBL/GenBank/DDBJ whole genome shotgun (WGS) entry which is preliminary data.</text>
</comment>
<accession>A0A9P4HH79</accession>
<dbReference type="PANTHER" id="PTHR37017:SF10">
    <property type="entry name" value="AB HYDROLASE-1 DOMAIN-CONTAINING PROTEIN"/>
    <property type="match status" value="1"/>
</dbReference>
<dbReference type="PANTHER" id="PTHR37017">
    <property type="entry name" value="AB HYDROLASE-1 DOMAIN-CONTAINING PROTEIN-RELATED"/>
    <property type="match status" value="1"/>
</dbReference>
<feature type="domain" description="AB hydrolase-1" evidence="1">
    <location>
        <begin position="18"/>
        <end position="248"/>
    </location>
</feature>
<evidence type="ECO:0000313" key="3">
    <source>
        <dbReference type="Proteomes" id="UP000799777"/>
    </source>
</evidence>
<dbReference type="EMBL" id="ML978168">
    <property type="protein sequence ID" value="KAF2033217.1"/>
    <property type="molecule type" value="Genomic_DNA"/>
</dbReference>
<dbReference type="Gene3D" id="3.40.50.1820">
    <property type="entry name" value="alpha/beta hydrolase"/>
    <property type="match status" value="1"/>
</dbReference>
<dbReference type="InterPro" id="IPR029058">
    <property type="entry name" value="AB_hydrolase_fold"/>
</dbReference>
<dbReference type="SUPFAM" id="SSF53474">
    <property type="entry name" value="alpha/beta-Hydrolases"/>
    <property type="match status" value="1"/>
</dbReference>
<name>A0A9P4HH79_9PLEO</name>
<protein>
    <recommendedName>
        <fullName evidence="1">AB hydrolase-1 domain-containing protein</fullName>
    </recommendedName>
</protein>